<dbReference type="OrthoDB" id="9785638at2"/>
<accession>A0A0A0D814</accession>
<dbReference type="AlphaFoldDB" id="A0A0A0D814"/>
<dbReference type="Pfam" id="PF00702">
    <property type="entry name" value="Hydrolase"/>
    <property type="match status" value="1"/>
</dbReference>
<dbReference type="SFLD" id="SFLDG01129">
    <property type="entry name" value="C1.5:_HAD__Beta-PGM__Phosphata"/>
    <property type="match status" value="1"/>
</dbReference>
<dbReference type="PANTHER" id="PTHR43316:SF9">
    <property type="entry name" value="ACID DEHALOGENASE, PUTATIVE (AFU_ORTHOLOGUE AFUA_6G14460)-RELATED"/>
    <property type="match status" value="1"/>
</dbReference>
<dbReference type="InterPro" id="IPR036412">
    <property type="entry name" value="HAD-like_sf"/>
</dbReference>
<dbReference type="InterPro" id="IPR006328">
    <property type="entry name" value="2-HAD"/>
</dbReference>
<reference evidence="2 3" key="1">
    <citation type="submission" date="2014-01" db="EMBL/GenBank/DDBJ databases">
        <title>Genome sequence determination for a cystic fibrosis isolate, Inquilinus limosus.</title>
        <authorList>
            <person name="Pino M."/>
            <person name="Di Conza J."/>
            <person name="Gutkind G."/>
        </authorList>
    </citation>
    <scope>NUCLEOTIDE SEQUENCE [LARGE SCALE GENOMIC DNA]</scope>
    <source>
        <strain evidence="2 3">MP06</strain>
    </source>
</reference>
<dbReference type="Gene3D" id="3.40.50.1000">
    <property type="entry name" value="HAD superfamily/HAD-like"/>
    <property type="match status" value="1"/>
</dbReference>
<dbReference type="NCBIfam" id="TIGR01428">
    <property type="entry name" value="HAD_type_II"/>
    <property type="match status" value="1"/>
</dbReference>
<evidence type="ECO:0000313" key="2">
    <source>
        <dbReference type="EMBL" id="KGM34274.1"/>
    </source>
</evidence>
<sequence>MKLTDFKILTFDCYGTLIDWETGMVNALAPLTARVKTTLTRDQILEAHARHESAQQRWTPARRYSELLAIVYKRLAEEWGVAASWEEALAYGRSIKDWPAFADTAGALQYLKKYYRLAILSNVDNASFALSNVRLQVEFDAIFTAEDIGSYKPSARNFDYMLEKLDGMGIAKSEVLHTAESLFHDHEPATAAGLATCWIHRRHAEGGFGATMKPATEPKVDFRFTSMAELAKAHQEALRG</sequence>
<proteinExistence type="predicted"/>
<evidence type="ECO:0000313" key="3">
    <source>
        <dbReference type="Proteomes" id="UP000029995"/>
    </source>
</evidence>
<dbReference type="InterPro" id="IPR051540">
    <property type="entry name" value="S-2-haloacid_dehalogenase"/>
</dbReference>
<dbReference type="PRINTS" id="PR00413">
    <property type="entry name" value="HADHALOGNASE"/>
</dbReference>
<dbReference type="SUPFAM" id="SSF56784">
    <property type="entry name" value="HAD-like"/>
    <property type="match status" value="1"/>
</dbReference>
<dbReference type="GO" id="GO:0019120">
    <property type="term" value="F:hydrolase activity, acting on acid halide bonds, in C-halide compounds"/>
    <property type="evidence" value="ECO:0007669"/>
    <property type="project" value="InterPro"/>
</dbReference>
<dbReference type="Proteomes" id="UP000029995">
    <property type="component" value="Unassembled WGS sequence"/>
</dbReference>
<evidence type="ECO:0000256" key="1">
    <source>
        <dbReference type="ARBA" id="ARBA00022801"/>
    </source>
</evidence>
<dbReference type="PANTHER" id="PTHR43316">
    <property type="entry name" value="HYDROLASE, HALOACID DELAHOGENASE-RELATED"/>
    <property type="match status" value="1"/>
</dbReference>
<dbReference type="Gene3D" id="1.10.150.750">
    <property type="match status" value="1"/>
</dbReference>
<name>A0A0A0D814_9PROT</name>
<organism evidence="2 3">
    <name type="scientific">Inquilinus limosus MP06</name>
    <dbReference type="NCBI Taxonomy" id="1398085"/>
    <lineage>
        <taxon>Bacteria</taxon>
        <taxon>Pseudomonadati</taxon>
        <taxon>Pseudomonadota</taxon>
        <taxon>Alphaproteobacteria</taxon>
        <taxon>Rhodospirillales</taxon>
        <taxon>Rhodospirillaceae</taxon>
        <taxon>Inquilinus</taxon>
    </lineage>
</organism>
<protein>
    <submittedName>
        <fullName evidence="2">Haloacid dehalogenase</fullName>
    </submittedName>
</protein>
<dbReference type="InterPro" id="IPR006439">
    <property type="entry name" value="HAD-SF_hydro_IA"/>
</dbReference>
<dbReference type="EMBL" id="JANX01000105">
    <property type="protein sequence ID" value="KGM34274.1"/>
    <property type="molecule type" value="Genomic_DNA"/>
</dbReference>
<dbReference type="InterPro" id="IPR023214">
    <property type="entry name" value="HAD_sf"/>
</dbReference>
<dbReference type="SFLD" id="SFLDS00003">
    <property type="entry name" value="Haloacid_Dehalogenase"/>
    <property type="match status" value="1"/>
</dbReference>
<gene>
    <name evidence="2" type="ORF">P409_11130</name>
</gene>
<dbReference type="NCBIfam" id="TIGR01493">
    <property type="entry name" value="HAD-SF-IA-v2"/>
    <property type="match status" value="1"/>
</dbReference>
<comment type="caution">
    <text evidence="2">The sequence shown here is derived from an EMBL/GenBank/DDBJ whole genome shotgun (WGS) entry which is preliminary data.</text>
</comment>
<keyword evidence="1" id="KW-0378">Hydrolase</keyword>
<dbReference type="RefSeq" id="WP_034835538.1">
    <property type="nucleotide sequence ID" value="NZ_JANX01000105.1"/>
</dbReference>